<dbReference type="GO" id="GO:0051539">
    <property type="term" value="F:4 iron, 4 sulfur cluster binding"/>
    <property type="evidence" value="ECO:0007669"/>
    <property type="project" value="UniProtKB-KW"/>
</dbReference>
<dbReference type="STRING" id="1391654.AKJ09_07455"/>
<dbReference type="EMBL" id="CP012333">
    <property type="protein sequence ID" value="AKV00792.1"/>
    <property type="molecule type" value="Genomic_DNA"/>
</dbReference>
<dbReference type="GO" id="GO:0003824">
    <property type="term" value="F:catalytic activity"/>
    <property type="evidence" value="ECO:0007669"/>
    <property type="project" value="InterPro"/>
</dbReference>
<name>A0A0K1Q566_9BACT</name>
<dbReference type="KEGG" id="llu:AKJ09_07455"/>
<dbReference type="Proteomes" id="UP000064967">
    <property type="component" value="Chromosome"/>
</dbReference>
<dbReference type="PROSITE" id="PS51918">
    <property type="entry name" value="RADICAL_SAM"/>
    <property type="match status" value="1"/>
</dbReference>
<evidence type="ECO:0000256" key="5">
    <source>
        <dbReference type="ARBA" id="ARBA00023014"/>
    </source>
</evidence>
<feature type="region of interest" description="Disordered" evidence="6">
    <location>
        <begin position="591"/>
        <end position="613"/>
    </location>
</feature>
<gene>
    <name evidence="9" type="ORF">AKJ09_07455</name>
</gene>
<dbReference type="SFLD" id="SFLDG01123">
    <property type="entry name" value="methyltransferase_(Class_B)"/>
    <property type="match status" value="1"/>
</dbReference>
<dbReference type="InterPro" id="IPR011990">
    <property type="entry name" value="TPR-like_helical_dom_sf"/>
</dbReference>
<dbReference type="SFLD" id="SFLDS00029">
    <property type="entry name" value="Radical_SAM"/>
    <property type="match status" value="1"/>
</dbReference>
<evidence type="ECO:0000259" key="7">
    <source>
        <dbReference type="PROSITE" id="PS51332"/>
    </source>
</evidence>
<dbReference type="InterPro" id="IPR006638">
    <property type="entry name" value="Elp3/MiaA/NifB-like_rSAM"/>
</dbReference>
<dbReference type="PANTHER" id="PTHR43409">
    <property type="entry name" value="ANAEROBIC MAGNESIUM-PROTOPORPHYRIN IX MONOMETHYL ESTER CYCLASE-RELATED"/>
    <property type="match status" value="1"/>
</dbReference>
<keyword evidence="2" id="KW-0949">S-adenosyl-L-methionine</keyword>
<protein>
    <submittedName>
        <fullName evidence="9">Radical SAM domain protein</fullName>
    </submittedName>
</protein>
<evidence type="ECO:0000313" key="10">
    <source>
        <dbReference type="Proteomes" id="UP000064967"/>
    </source>
</evidence>
<dbReference type="InterPro" id="IPR051198">
    <property type="entry name" value="BchE-like"/>
</dbReference>
<dbReference type="SMART" id="SM00028">
    <property type="entry name" value="TPR"/>
    <property type="match status" value="2"/>
</dbReference>
<dbReference type="AlphaFoldDB" id="A0A0K1Q566"/>
<comment type="cofactor">
    <cofactor evidence="1">
        <name>[4Fe-4S] cluster</name>
        <dbReference type="ChEBI" id="CHEBI:49883"/>
    </cofactor>
</comment>
<sequence>MRIALLYPPPWKVAGPDEARHTKDGPPEGYREGDLDADFYQTPYGLFALGAQAIRAGHQVKVLNLSSYPWSKVEEIVQKLDADVWGMSCWTANRRGVRLVSECIKRHHPNAHVVVGGPHATPLGPELLGHYPHVDTVCLGESDITFLELVSRLSKGLDTKAIAGTVYRDDGRVVTAPERKNVSDLDALASPQEYFDTHIMMTSRGCPWACTFCGAETSWGRGFRANSIDYVLSAMEKVTSRLPVRMIQIKDDTFTTNKKRVLEMCRKMRERNLGFFWSCDTRVDLLSDELLREMRLAGCQRLSLGVESGSQEILDKIDKKITPQEIIESTELAKKYGIKVRYYMMLGNRGETKESFAETLRFLERAKPHEYVFSCLSIYPGTRDFYDAEKAGWLNRSIYFERDFQEYKTPFDASEDTMRVLNEWFFSNHGLQIGYRDTTADYECIAERLGDYHAAHMDLGAAYYHEGKLDLAERHVRKALELGYPCPGLALNHLACIAKARGDIEAMMDLFMKAAKTDPQHWVLIQNVNAARAWFKKNGPAQHLPLELVVRHDFQLLERTMQPTLPGPLPEDYAEWRPALAPAPLEAAEEFVKTPDLEGSKKGLDERKRLPVV</sequence>
<dbReference type="SUPFAM" id="SSF48452">
    <property type="entry name" value="TPR-like"/>
    <property type="match status" value="1"/>
</dbReference>
<keyword evidence="5" id="KW-0411">Iron-sulfur</keyword>
<dbReference type="PROSITE" id="PS51332">
    <property type="entry name" value="B12_BINDING"/>
    <property type="match status" value="1"/>
</dbReference>
<evidence type="ECO:0000259" key="8">
    <source>
        <dbReference type="PROSITE" id="PS51918"/>
    </source>
</evidence>
<reference evidence="9 10" key="1">
    <citation type="submission" date="2015-08" db="EMBL/GenBank/DDBJ databases">
        <authorList>
            <person name="Babu N.S."/>
            <person name="Beckwith C.J."/>
            <person name="Beseler K.G."/>
            <person name="Brison A."/>
            <person name="Carone J.V."/>
            <person name="Caskin T.P."/>
            <person name="Diamond M."/>
            <person name="Durham M.E."/>
            <person name="Foxe J.M."/>
            <person name="Go M."/>
            <person name="Henderson B.A."/>
            <person name="Jones I.B."/>
            <person name="McGettigan J.A."/>
            <person name="Micheletti S.J."/>
            <person name="Nasrallah M.E."/>
            <person name="Ortiz D."/>
            <person name="Piller C.R."/>
            <person name="Privatt S.R."/>
            <person name="Schneider S.L."/>
            <person name="Sharp S."/>
            <person name="Smith T.C."/>
            <person name="Stanton J.D."/>
            <person name="Ullery H.E."/>
            <person name="Wilson R.J."/>
            <person name="Serrano M.G."/>
            <person name="Buck G."/>
            <person name="Lee V."/>
            <person name="Wang Y."/>
            <person name="Carvalho R."/>
            <person name="Voegtly L."/>
            <person name="Shi R."/>
            <person name="Duckworth R."/>
            <person name="Johnson A."/>
            <person name="Loviza R."/>
            <person name="Walstead R."/>
            <person name="Shah Z."/>
            <person name="Kiflezghi M."/>
            <person name="Wade K."/>
            <person name="Ball S.L."/>
            <person name="Bradley K.W."/>
            <person name="Asai D.J."/>
            <person name="Bowman C.A."/>
            <person name="Russell D.A."/>
            <person name="Pope W.H."/>
            <person name="Jacobs-Sera D."/>
            <person name="Hendrix R.W."/>
            <person name="Hatfull G.F."/>
        </authorList>
    </citation>
    <scope>NUCLEOTIDE SEQUENCE [LARGE SCALE GENOMIC DNA]</scope>
    <source>
        <strain evidence="9 10">DSM 27648</strain>
    </source>
</reference>
<dbReference type="Pfam" id="PF02310">
    <property type="entry name" value="B12-binding"/>
    <property type="match status" value="1"/>
</dbReference>
<proteinExistence type="predicted"/>
<dbReference type="Gene3D" id="3.80.30.20">
    <property type="entry name" value="tm_1862 like domain"/>
    <property type="match status" value="1"/>
</dbReference>
<evidence type="ECO:0000256" key="6">
    <source>
        <dbReference type="SAM" id="MobiDB-lite"/>
    </source>
</evidence>
<dbReference type="GO" id="GO:0031419">
    <property type="term" value="F:cobalamin binding"/>
    <property type="evidence" value="ECO:0007669"/>
    <property type="project" value="InterPro"/>
</dbReference>
<dbReference type="InterPro" id="IPR023404">
    <property type="entry name" value="rSAM_horseshoe"/>
</dbReference>
<dbReference type="SFLD" id="SFLDG01082">
    <property type="entry name" value="B12-binding_domain_containing"/>
    <property type="match status" value="1"/>
</dbReference>
<dbReference type="InterPro" id="IPR007197">
    <property type="entry name" value="rSAM"/>
</dbReference>
<keyword evidence="3" id="KW-0479">Metal-binding</keyword>
<dbReference type="CDD" id="cd01335">
    <property type="entry name" value="Radical_SAM"/>
    <property type="match status" value="1"/>
</dbReference>
<accession>A0A0K1Q566</accession>
<evidence type="ECO:0000256" key="4">
    <source>
        <dbReference type="ARBA" id="ARBA00023004"/>
    </source>
</evidence>
<feature type="domain" description="Radical SAM core" evidence="8">
    <location>
        <begin position="192"/>
        <end position="412"/>
    </location>
</feature>
<dbReference type="Gene3D" id="1.25.40.10">
    <property type="entry name" value="Tetratricopeptide repeat domain"/>
    <property type="match status" value="1"/>
</dbReference>
<dbReference type="CDD" id="cd02068">
    <property type="entry name" value="radical_SAM_B12_BD"/>
    <property type="match status" value="1"/>
</dbReference>
<dbReference type="SMART" id="SM00729">
    <property type="entry name" value="Elp3"/>
    <property type="match status" value="1"/>
</dbReference>
<dbReference type="InterPro" id="IPR019734">
    <property type="entry name" value="TPR_rpt"/>
</dbReference>
<feature type="domain" description="B12-binding" evidence="7">
    <location>
        <begin position="29"/>
        <end position="160"/>
    </location>
</feature>
<dbReference type="GO" id="GO:0005829">
    <property type="term" value="C:cytosol"/>
    <property type="evidence" value="ECO:0007669"/>
    <property type="project" value="TreeGrafter"/>
</dbReference>
<dbReference type="InterPro" id="IPR006158">
    <property type="entry name" value="Cobalamin-bd"/>
</dbReference>
<evidence type="ECO:0000256" key="3">
    <source>
        <dbReference type="ARBA" id="ARBA00022723"/>
    </source>
</evidence>
<dbReference type="Pfam" id="PF04055">
    <property type="entry name" value="Radical_SAM"/>
    <property type="match status" value="1"/>
</dbReference>
<dbReference type="Gene3D" id="3.40.50.280">
    <property type="entry name" value="Cobalamin-binding domain"/>
    <property type="match status" value="1"/>
</dbReference>
<dbReference type="OrthoDB" id="9804952at2"/>
<evidence type="ECO:0000313" key="9">
    <source>
        <dbReference type="EMBL" id="AKV00792.1"/>
    </source>
</evidence>
<dbReference type="SUPFAM" id="SSF102114">
    <property type="entry name" value="Radical SAM enzymes"/>
    <property type="match status" value="1"/>
</dbReference>
<dbReference type="InterPro" id="IPR058240">
    <property type="entry name" value="rSAM_sf"/>
</dbReference>
<organism evidence="9 10">
    <name type="scientific">Labilithrix luteola</name>
    <dbReference type="NCBI Taxonomy" id="1391654"/>
    <lineage>
        <taxon>Bacteria</taxon>
        <taxon>Pseudomonadati</taxon>
        <taxon>Myxococcota</taxon>
        <taxon>Polyangia</taxon>
        <taxon>Polyangiales</taxon>
        <taxon>Labilitrichaceae</taxon>
        <taxon>Labilithrix</taxon>
    </lineage>
</organism>
<dbReference type="InterPro" id="IPR034466">
    <property type="entry name" value="Methyltransferase_Class_B"/>
</dbReference>
<dbReference type="RefSeq" id="WP_146652017.1">
    <property type="nucleotide sequence ID" value="NZ_CP012333.1"/>
</dbReference>
<keyword evidence="4" id="KW-0408">Iron</keyword>
<dbReference type="SUPFAM" id="SSF52242">
    <property type="entry name" value="Cobalamin (vitamin B12)-binding domain"/>
    <property type="match status" value="1"/>
</dbReference>
<evidence type="ECO:0000256" key="2">
    <source>
        <dbReference type="ARBA" id="ARBA00022691"/>
    </source>
</evidence>
<evidence type="ECO:0000256" key="1">
    <source>
        <dbReference type="ARBA" id="ARBA00001966"/>
    </source>
</evidence>
<dbReference type="InterPro" id="IPR036724">
    <property type="entry name" value="Cobalamin-bd_sf"/>
</dbReference>
<keyword evidence="10" id="KW-1185">Reference proteome</keyword>
<dbReference type="GO" id="GO:0046872">
    <property type="term" value="F:metal ion binding"/>
    <property type="evidence" value="ECO:0007669"/>
    <property type="project" value="UniProtKB-KW"/>
</dbReference>
<dbReference type="PANTHER" id="PTHR43409:SF16">
    <property type="entry name" value="SLR0320 PROTEIN"/>
    <property type="match status" value="1"/>
</dbReference>